<feature type="compositionally biased region" description="Polar residues" evidence="1">
    <location>
        <begin position="233"/>
        <end position="242"/>
    </location>
</feature>
<organism evidence="2 3">
    <name type="scientific">Tolypocladium ophioglossoides (strain CBS 100239)</name>
    <name type="common">Snaketongue truffleclub</name>
    <name type="synonym">Elaphocordyceps ophioglossoides</name>
    <dbReference type="NCBI Taxonomy" id="1163406"/>
    <lineage>
        <taxon>Eukaryota</taxon>
        <taxon>Fungi</taxon>
        <taxon>Dikarya</taxon>
        <taxon>Ascomycota</taxon>
        <taxon>Pezizomycotina</taxon>
        <taxon>Sordariomycetes</taxon>
        <taxon>Hypocreomycetidae</taxon>
        <taxon>Hypocreales</taxon>
        <taxon>Ophiocordycipitaceae</taxon>
        <taxon>Tolypocladium</taxon>
    </lineage>
</organism>
<feature type="region of interest" description="Disordered" evidence="1">
    <location>
        <begin position="214"/>
        <end position="258"/>
    </location>
</feature>
<reference evidence="2 3" key="1">
    <citation type="journal article" date="2015" name="BMC Genomics">
        <title>The genome of the truffle-parasite Tolypocladium ophioglossoides and the evolution of antifungal peptaibiotics.</title>
        <authorList>
            <person name="Quandt C.A."/>
            <person name="Bushley K.E."/>
            <person name="Spatafora J.W."/>
        </authorList>
    </citation>
    <scope>NUCLEOTIDE SEQUENCE [LARGE SCALE GENOMIC DNA]</scope>
    <source>
        <strain evidence="2 3">CBS 100239</strain>
    </source>
</reference>
<feature type="region of interest" description="Disordered" evidence="1">
    <location>
        <begin position="338"/>
        <end position="361"/>
    </location>
</feature>
<feature type="region of interest" description="Disordered" evidence="1">
    <location>
        <begin position="501"/>
        <end position="550"/>
    </location>
</feature>
<protein>
    <recommendedName>
        <fullName evidence="4">NADH dehydrogenase (Ubiquinone)-like protein</fullName>
    </recommendedName>
</protein>
<dbReference type="AlphaFoldDB" id="A0A0L0N7R6"/>
<dbReference type="STRING" id="1163406.A0A0L0N7R6"/>
<sequence length="550" mass="60082">MRFEDWDILLFPRGCKTPVKEFKVACHVVHDAEFSHSHGSIGLPTVCCFVPSLAPGAPFQVSIHSWSDAIVSQFARSYSKFPDTVKFEAKLFVDGRLVASTALDRKTTWPHVIAHTFDMSKNGNIESLKFPAFRQELLQQSYWSPADDLGRIKVVLSEGFPRDSLTMPIERVRNIVTFSFQHAPLDVLESSSIAWPNASMWHRAPFVSSMPVPSYPSDDADSHAHSPRRRTGVLQSSSSGYSQGALPNPSTNAGTRRATHPVCSTLAYANTASSGPFGEANNYFEWLSGIGMGVADVNRGEGQVKVHRRLARRTSTDISMPDYVEIAEQPLYMPGLRQDDDGHSSSLKVPTNTPTTSGYGSCEQDGVTFSSLAHSASIPSDLANSLTNSLLNQPMPVHMQQPNFHAPMGEIKSRKENRFQQLAGPSPSAIPTALTSCQDHQEMRRVSQQMYMPSGASLPVCTVSSQANSPEAVQRVSSMGGELSAGVNNLSTCDTPLSAASGNSVEKGTKRVRNFTPASARAIEEEDEPRRGSPRVRLTPFTERAVEEIK</sequence>
<name>A0A0L0N7R6_TOLOC</name>
<evidence type="ECO:0000256" key="1">
    <source>
        <dbReference type="SAM" id="MobiDB-lite"/>
    </source>
</evidence>
<comment type="caution">
    <text evidence="2">The sequence shown here is derived from an EMBL/GenBank/DDBJ whole genome shotgun (WGS) entry which is preliminary data.</text>
</comment>
<feature type="compositionally biased region" description="Polar residues" evidence="1">
    <location>
        <begin position="344"/>
        <end position="359"/>
    </location>
</feature>
<proteinExistence type="predicted"/>
<evidence type="ECO:0000313" key="2">
    <source>
        <dbReference type="EMBL" id="KND90082.1"/>
    </source>
</evidence>
<accession>A0A0L0N7R6</accession>
<dbReference type="OrthoDB" id="5417628at2759"/>
<dbReference type="EMBL" id="LFRF01000015">
    <property type="protein sequence ID" value="KND90082.1"/>
    <property type="molecule type" value="Genomic_DNA"/>
</dbReference>
<evidence type="ECO:0000313" key="3">
    <source>
        <dbReference type="Proteomes" id="UP000036947"/>
    </source>
</evidence>
<keyword evidence="3" id="KW-1185">Reference proteome</keyword>
<dbReference type="Proteomes" id="UP000036947">
    <property type="component" value="Unassembled WGS sequence"/>
</dbReference>
<evidence type="ECO:0008006" key="4">
    <source>
        <dbReference type="Google" id="ProtNLM"/>
    </source>
</evidence>
<gene>
    <name evidence="2" type="ORF">TOPH_05293</name>
</gene>